<comment type="subcellular location">
    <subcellularLocation>
        <location evidence="1">Secreted</location>
    </subcellularLocation>
</comment>
<keyword evidence="7" id="KW-0443">Lipid metabolism</keyword>
<dbReference type="InterPro" id="IPR001087">
    <property type="entry name" value="GDSL"/>
</dbReference>
<dbReference type="PANTHER" id="PTHR45650">
    <property type="entry name" value="GDSL-LIKE LIPASE/ACYLHYDROLASE-RELATED"/>
    <property type="match status" value="1"/>
</dbReference>
<evidence type="ECO:0000313" key="10">
    <source>
        <dbReference type="Proteomes" id="UP000243459"/>
    </source>
</evidence>
<sequence>MGVCTLTFVVLCSMVVFVVGGEEGLAASFIFGDSLVDAGNNNFLPTLARANFRPNGIDFEATAGEPTGRYTNGRTIADIVGELLGQANYAPPFLSPNTTGKAILYGVNYASGGGGILTQTGRIFINRLGLDVQADYFNITRHQIDDLIGKSKAKEFIMRKSIFSITIGSNDFLSNYLLPVISMVEKMSETPNDFVDHLINHFEGQLKRLYSLDARKFVIGNVGPIGCIPYQKTINQIEETECAGLPNKLALQYNSKLRDLLVQLNQELPGAKFVLANVYDLVMELITNHKKYVSMARQACCGHVGDDRFNFFGLVKRVAVMLETIDLTSSVKSIVALIMAYVLMLTCIFPPRQRPLIIVSPFPISFS</sequence>
<evidence type="ECO:0000313" key="9">
    <source>
        <dbReference type="EMBL" id="ONK63428.1"/>
    </source>
</evidence>
<keyword evidence="3" id="KW-0964">Secreted</keyword>
<dbReference type="Gene3D" id="3.40.50.1110">
    <property type="entry name" value="SGNH hydrolase"/>
    <property type="match status" value="1"/>
</dbReference>
<evidence type="ECO:0008006" key="11">
    <source>
        <dbReference type="Google" id="ProtNLM"/>
    </source>
</evidence>
<evidence type="ECO:0000256" key="4">
    <source>
        <dbReference type="ARBA" id="ARBA00022729"/>
    </source>
</evidence>
<dbReference type="GO" id="GO:0016788">
    <property type="term" value="F:hydrolase activity, acting on ester bonds"/>
    <property type="evidence" value="ECO:0007669"/>
    <property type="project" value="InterPro"/>
</dbReference>
<keyword evidence="6" id="KW-0442">Lipid degradation</keyword>
<dbReference type="GO" id="GO:0016042">
    <property type="term" value="P:lipid catabolic process"/>
    <property type="evidence" value="ECO:0007669"/>
    <property type="project" value="UniProtKB-KW"/>
</dbReference>
<dbReference type="InterPro" id="IPR035669">
    <property type="entry name" value="SGNH_plant_lipase-like"/>
</dbReference>
<dbReference type="GO" id="GO:0005576">
    <property type="term" value="C:extracellular region"/>
    <property type="evidence" value="ECO:0007669"/>
    <property type="project" value="UniProtKB-SubCell"/>
</dbReference>
<organism evidence="9 10">
    <name type="scientific">Asparagus officinalis</name>
    <name type="common">Garden asparagus</name>
    <dbReference type="NCBI Taxonomy" id="4686"/>
    <lineage>
        <taxon>Eukaryota</taxon>
        <taxon>Viridiplantae</taxon>
        <taxon>Streptophyta</taxon>
        <taxon>Embryophyta</taxon>
        <taxon>Tracheophyta</taxon>
        <taxon>Spermatophyta</taxon>
        <taxon>Magnoliopsida</taxon>
        <taxon>Liliopsida</taxon>
        <taxon>Asparagales</taxon>
        <taxon>Asparagaceae</taxon>
        <taxon>Asparagoideae</taxon>
        <taxon>Asparagus</taxon>
    </lineage>
</organism>
<dbReference type="AlphaFoldDB" id="A0A5P1EC42"/>
<comment type="similarity">
    <text evidence="2">Belongs to the 'GDSL' lipolytic enzyme family.</text>
</comment>
<dbReference type="PANTHER" id="PTHR45650:SF90">
    <property type="entry name" value="OS07G0668300 PROTEIN"/>
    <property type="match status" value="1"/>
</dbReference>
<proteinExistence type="inferred from homology"/>
<gene>
    <name evidence="9" type="ORF">A4U43_C07F15050</name>
</gene>
<dbReference type="Proteomes" id="UP000243459">
    <property type="component" value="Chromosome 7"/>
</dbReference>
<dbReference type="InterPro" id="IPR036514">
    <property type="entry name" value="SGNH_hydro_sf"/>
</dbReference>
<keyword evidence="10" id="KW-1185">Reference proteome</keyword>
<accession>A0A5P1EC42</accession>
<evidence type="ECO:0000256" key="2">
    <source>
        <dbReference type="ARBA" id="ARBA00008668"/>
    </source>
</evidence>
<evidence type="ECO:0000256" key="1">
    <source>
        <dbReference type="ARBA" id="ARBA00004613"/>
    </source>
</evidence>
<keyword evidence="5" id="KW-0378">Hydrolase</keyword>
<evidence type="ECO:0000256" key="5">
    <source>
        <dbReference type="ARBA" id="ARBA00022801"/>
    </source>
</evidence>
<evidence type="ECO:0000256" key="6">
    <source>
        <dbReference type="ARBA" id="ARBA00022963"/>
    </source>
</evidence>
<evidence type="ECO:0000256" key="8">
    <source>
        <dbReference type="SAM" id="SignalP"/>
    </source>
</evidence>
<reference evidence="10" key="1">
    <citation type="journal article" date="2017" name="Nat. Commun.">
        <title>The asparagus genome sheds light on the origin and evolution of a young Y chromosome.</title>
        <authorList>
            <person name="Harkess A."/>
            <person name="Zhou J."/>
            <person name="Xu C."/>
            <person name="Bowers J.E."/>
            <person name="Van der Hulst R."/>
            <person name="Ayyampalayam S."/>
            <person name="Mercati F."/>
            <person name="Riccardi P."/>
            <person name="McKain M.R."/>
            <person name="Kakrana A."/>
            <person name="Tang H."/>
            <person name="Ray J."/>
            <person name="Groenendijk J."/>
            <person name="Arikit S."/>
            <person name="Mathioni S.M."/>
            <person name="Nakano M."/>
            <person name="Shan H."/>
            <person name="Telgmann-Rauber A."/>
            <person name="Kanno A."/>
            <person name="Yue Z."/>
            <person name="Chen H."/>
            <person name="Li W."/>
            <person name="Chen Y."/>
            <person name="Xu X."/>
            <person name="Zhang Y."/>
            <person name="Luo S."/>
            <person name="Chen H."/>
            <person name="Gao J."/>
            <person name="Mao Z."/>
            <person name="Pires J.C."/>
            <person name="Luo M."/>
            <person name="Kudrna D."/>
            <person name="Wing R.A."/>
            <person name="Meyers B.C."/>
            <person name="Yi K."/>
            <person name="Kong H."/>
            <person name="Lavrijsen P."/>
            <person name="Sunseri F."/>
            <person name="Falavigna A."/>
            <person name="Ye Y."/>
            <person name="Leebens-Mack J.H."/>
            <person name="Chen G."/>
        </authorList>
    </citation>
    <scope>NUCLEOTIDE SEQUENCE [LARGE SCALE GENOMIC DNA]</scope>
    <source>
        <strain evidence="10">cv. DH0086</strain>
    </source>
</reference>
<protein>
    <recommendedName>
        <fullName evidence="11">GDSL esterase/lipase</fullName>
    </recommendedName>
</protein>
<name>A0A5P1EC42_ASPOF</name>
<keyword evidence="4 8" id="KW-0732">Signal</keyword>
<evidence type="ECO:0000256" key="3">
    <source>
        <dbReference type="ARBA" id="ARBA00022525"/>
    </source>
</evidence>
<dbReference type="OMA" id="QIEETEC"/>
<dbReference type="CDD" id="cd01837">
    <property type="entry name" value="SGNH_plant_lipase_like"/>
    <property type="match status" value="1"/>
</dbReference>
<feature type="signal peptide" evidence="8">
    <location>
        <begin position="1"/>
        <end position="20"/>
    </location>
</feature>
<dbReference type="Gramene" id="ONK63428">
    <property type="protein sequence ID" value="ONK63428"/>
    <property type="gene ID" value="A4U43_C07F15050"/>
</dbReference>
<feature type="chain" id="PRO_5024436717" description="GDSL esterase/lipase" evidence="8">
    <location>
        <begin position="21"/>
        <end position="367"/>
    </location>
</feature>
<evidence type="ECO:0000256" key="7">
    <source>
        <dbReference type="ARBA" id="ARBA00023098"/>
    </source>
</evidence>
<dbReference type="Pfam" id="PF00657">
    <property type="entry name" value="Lipase_GDSL"/>
    <property type="match status" value="1"/>
</dbReference>
<dbReference type="InterPro" id="IPR051238">
    <property type="entry name" value="GDSL_esterase/lipase"/>
</dbReference>
<dbReference type="EMBL" id="CM007387">
    <property type="protein sequence ID" value="ONK63428.1"/>
    <property type="molecule type" value="Genomic_DNA"/>
</dbReference>